<dbReference type="Proteomes" id="UP001140453">
    <property type="component" value="Unassembled WGS sequence"/>
</dbReference>
<dbReference type="OrthoDB" id="377083at2759"/>
<dbReference type="EMBL" id="JAPEVB010000004">
    <property type="protein sequence ID" value="KAJ4389172.1"/>
    <property type="molecule type" value="Genomic_DNA"/>
</dbReference>
<dbReference type="GO" id="GO:0005789">
    <property type="term" value="C:endoplasmic reticulum membrane"/>
    <property type="evidence" value="ECO:0007669"/>
    <property type="project" value="UniProtKB-SubCell"/>
</dbReference>
<feature type="transmembrane region" description="Helical" evidence="11">
    <location>
        <begin position="709"/>
        <end position="734"/>
    </location>
</feature>
<comment type="subcellular location">
    <subcellularLocation>
        <location evidence="1">Endoplasmic reticulum membrane</location>
        <topology evidence="1">Multi-pass membrane protein</topology>
    </subcellularLocation>
</comment>
<comment type="caution">
    <text evidence="12">The sequence shown here is derived from an EMBL/GenBank/DDBJ whole genome shotgun (WGS) entry which is preliminary data.</text>
</comment>
<evidence type="ECO:0000256" key="8">
    <source>
        <dbReference type="ARBA" id="ARBA00022989"/>
    </source>
</evidence>
<dbReference type="AlphaFoldDB" id="A0A9W8YNK1"/>
<keyword evidence="7" id="KW-0256">Endoplasmic reticulum</keyword>
<evidence type="ECO:0000256" key="4">
    <source>
        <dbReference type="ARBA" id="ARBA00022679"/>
    </source>
</evidence>
<name>A0A9W8YNK1_9PEZI</name>
<keyword evidence="5 11" id="KW-0812">Transmembrane</keyword>
<evidence type="ECO:0000256" key="2">
    <source>
        <dbReference type="ARBA" id="ARBA00010794"/>
    </source>
</evidence>
<evidence type="ECO:0000256" key="1">
    <source>
        <dbReference type="ARBA" id="ARBA00004477"/>
    </source>
</evidence>
<evidence type="ECO:0000256" key="6">
    <source>
        <dbReference type="ARBA" id="ARBA00022777"/>
    </source>
</evidence>
<keyword evidence="6 12" id="KW-0418">Kinase</keyword>
<reference evidence="12" key="1">
    <citation type="submission" date="2022-10" db="EMBL/GenBank/DDBJ databases">
        <title>Tapping the CABI collections for fungal endophytes: first genome assemblies for Collariella, Neodidymelliopsis, Ascochyta clinopodiicola, Didymella pomorum, Didymosphaeria variabile, Neocosmospora piperis and Neocucurbitaria cava.</title>
        <authorList>
            <person name="Hill R."/>
        </authorList>
    </citation>
    <scope>NUCLEOTIDE SEQUENCE</scope>
    <source>
        <strain evidence="12">IMI 355082</strain>
    </source>
</reference>
<feature type="transmembrane region" description="Helical" evidence="11">
    <location>
        <begin position="845"/>
        <end position="863"/>
    </location>
</feature>
<dbReference type="EC" id="2.7.1.108" evidence="3"/>
<evidence type="ECO:0000256" key="9">
    <source>
        <dbReference type="ARBA" id="ARBA00023136"/>
    </source>
</evidence>
<evidence type="ECO:0000256" key="5">
    <source>
        <dbReference type="ARBA" id="ARBA00022692"/>
    </source>
</evidence>
<evidence type="ECO:0000256" key="7">
    <source>
        <dbReference type="ARBA" id="ARBA00022824"/>
    </source>
</evidence>
<feature type="transmembrane region" description="Helical" evidence="11">
    <location>
        <begin position="766"/>
        <end position="785"/>
    </location>
</feature>
<dbReference type="GO" id="GO:0004168">
    <property type="term" value="F:dolichol kinase activity"/>
    <property type="evidence" value="ECO:0007669"/>
    <property type="project" value="UniProtKB-EC"/>
</dbReference>
<dbReference type="InterPro" id="IPR032974">
    <property type="entry name" value="Polypren_kinase"/>
</dbReference>
<accession>A0A9W8YNK1</accession>
<proteinExistence type="inferred from homology"/>
<comment type="similarity">
    <text evidence="2">Belongs to the polyprenol kinase family.</text>
</comment>
<feature type="transmembrane region" description="Helical" evidence="11">
    <location>
        <begin position="578"/>
        <end position="597"/>
    </location>
</feature>
<evidence type="ECO:0000313" key="12">
    <source>
        <dbReference type="EMBL" id="KAJ4389172.1"/>
    </source>
</evidence>
<evidence type="ECO:0000256" key="3">
    <source>
        <dbReference type="ARBA" id="ARBA00012132"/>
    </source>
</evidence>
<dbReference type="GO" id="GO:0043048">
    <property type="term" value="P:dolichyl monophosphate biosynthetic process"/>
    <property type="evidence" value="ECO:0007669"/>
    <property type="project" value="TreeGrafter"/>
</dbReference>
<dbReference type="PANTHER" id="PTHR13205">
    <property type="entry name" value="TRANSMEMBRANE PROTEIN 15-RELATED"/>
    <property type="match status" value="1"/>
</dbReference>
<evidence type="ECO:0000313" key="13">
    <source>
        <dbReference type="Proteomes" id="UP001140453"/>
    </source>
</evidence>
<dbReference type="PANTHER" id="PTHR13205:SF15">
    <property type="entry name" value="DOLICHOL KINASE"/>
    <property type="match status" value="1"/>
</dbReference>
<feature type="region of interest" description="Disordered" evidence="10">
    <location>
        <begin position="1"/>
        <end position="20"/>
    </location>
</feature>
<gene>
    <name evidence="12" type="primary">SEC59</name>
    <name evidence="12" type="ORF">N0V93_006635</name>
</gene>
<feature type="transmembrane region" description="Helical" evidence="11">
    <location>
        <begin position="386"/>
        <end position="407"/>
    </location>
</feature>
<feature type="compositionally biased region" description="Basic residues" evidence="10">
    <location>
        <begin position="541"/>
        <end position="554"/>
    </location>
</feature>
<feature type="region of interest" description="Disordered" evidence="10">
    <location>
        <begin position="113"/>
        <end position="137"/>
    </location>
</feature>
<organism evidence="12 13">
    <name type="scientific">Gnomoniopsis smithogilvyi</name>
    <dbReference type="NCBI Taxonomy" id="1191159"/>
    <lineage>
        <taxon>Eukaryota</taxon>
        <taxon>Fungi</taxon>
        <taxon>Dikarya</taxon>
        <taxon>Ascomycota</taxon>
        <taxon>Pezizomycotina</taxon>
        <taxon>Sordariomycetes</taxon>
        <taxon>Sordariomycetidae</taxon>
        <taxon>Diaporthales</taxon>
        <taxon>Gnomoniaceae</taxon>
        <taxon>Gnomoniopsis</taxon>
    </lineage>
</organism>
<keyword evidence="8 11" id="KW-1133">Transmembrane helix</keyword>
<feature type="region of interest" description="Disordered" evidence="10">
    <location>
        <begin position="505"/>
        <end position="554"/>
    </location>
</feature>
<feature type="region of interest" description="Disordered" evidence="10">
    <location>
        <begin position="45"/>
        <end position="96"/>
    </location>
</feature>
<keyword evidence="9 11" id="KW-0472">Membrane</keyword>
<feature type="transmembrane region" description="Helical" evidence="11">
    <location>
        <begin position="668"/>
        <end position="688"/>
    </location>
</feature>
<sequence length="941" mass="103813">MDENLKPLCPDGADVGFSNQAKENEALRLLSRSPHPYHRQQYELLQPSDRLLAQSTSNPHPGSDDASDQPAHFPVFAKDSTPATDSGTEADDETYLKRLPPFKAKLHKGLRGRNEALSGPGTPLLTPATEGDLNGISLLGQSRAKEEYKRRKSDTRKRNAVLGRRGAEVAILGSLACLVLTKEPAAALWKKELLFNSTLFATLLSIYPLRLTIRTYLKREHPLNNVPFSIPTTFDPAPALYPQLLTIIVAFLTTKHVHNVVLPNLILGIASIPRLLIPSPSAPEVVNGLHWSLTCVPLILQQWYSTVTPVDNPHGPTISLEDLSLLYPLHQTLCIILRQMTKDSDPTRSSDPTKGSLLPTEIQLLSISLINLWLLAASPQAEILKAILWVGGIGVVLLCGPVVQWSINLARVPKWRLRRNEVPVRPAVPFNIWTLLDFLLSCVFSFIAFFLPDQAKGEFGFETESSAAMSGFTDDEDGPKAHRFHRRCASLQMNGLDETEPLKRAETASVAEETNSGISEPEQLTKHSRRHTLPSAVNTRRPSKTHTPAGRRKRSASSSIRCFFGLTPEEANKRSWQYATWVYLSIVAVIALIDVYVTKFALDGWEPVGWAAGYIFGDLEWFRYSVVFGLGCEDWICLPTRRTELDECQQGWVQQLRLGSYGAANTRLLISCWWAGVVVVGLAIVFQLSKSYEVDTRRKVFHFMMVSMFLPAIFVDPAWCSLALTIVLAIFLLLDMLRASQLPPLSTPIKIFLQPYVDGRDYQGPVVVSHIFLLIGCAIPLWLSLASLPRAGVGCLRGWEIPTRELSMVSGVVCVGLGDAAASLIGRRWGVRKWWWGGGKSLEGSLAFAVAVFAGLLAANVWLKIGGWPITNYSGNGLETTPYRGLDALWEGFREHKWSGVVLNTGVCATMASLTEAVLTGGNDNVVVPVVLWTCVKATGL</sequence>
<keyword evidence="4" id="KW-0808">Transferase</keyword>
<evidence type="ECO:0000256" key="11">
    <source>
        <dbReference type="SAM" id="Phobius"/>
    </source>
</evidence>
<feature type="transmembrane region" description="Helical" evidence="11">
    <location>
        <begin position="806"/>
        <end position="825"/>
    </location>
</feature>
<keyword evidence="13" id="KW-1185">Reference proteome</keyword>
<protein>
    <recommendedName>
        <fullName evidence="3">dolichol kinase</fullName>
        <ecNumber evidence="3">2.7.1.108</ecNumber>
    </recommendedName>
</protein>
<evidence type="ECO:0000256" key="10">
    <source>
        <dbReference type="SAM" id="MobiDB-lite"/>
    </source>
</evidence>